<feature type="region of interest" description="Disordered" evidence="1">
    <location>
        <begin position="55"/>
        <end position="91"/>
    </location>
</feature>
<proteinExistence type="predicted"/>
<feature type="signal peptide" evidence="2">
    <location>
        <begin position="1"/>
        <end position="22"/>
    </location>
</feature>
<feature type="chain" id="PRO_5014979117" description="Secreted protein" evidence="2">
    <location>
        <begin position="23"/>
        <end position="91"/>
    </location>
</feature>
<evidence type="ECO:0008006" key="5">
    <source>
        <dbReference type="Google" id="ProtNLM"/>
    </source>
</evidence>
<evidence type="ECO:0000313" key="3">
    <source>
        <dbReference type="EMBL" id="AUG29854.1"/>
    </source>
</evidence>
<organism evidence="3 4">
    <name type="scientific">Microbacterium hominis</name>
    <dbReference type="NCBI Taxonomy" id="162426"/>
    <lineage>
        <taxon>Bacteria</taxon>
        <taxon>Bacillati</taxon>
        <taxon>Actinomycetota</taxon>
        <taxon>Actinomycetes</taxon>
        <taxon>Micrococcales</taxon>
        <taxon>Microbacteriaceae</taxon>
        <taxon>Microbacterium</taxon>
    </lineage>
</organism>
<sequence>MPMTASAISVFVSCALPPMWDAACFTSPFFHATCKRAIAPTSFASARSDRPVMTSMSPVFRADPESNTTRASWLIPRTTSTHAPQPADTIA</sequence>
<evidence type="ECO:0000256" key="2">
    <source>
        <dbReference type="SAM" id="SignalP"/>
    </source>
</evidence>
<dbReference type="AlphaFoldDB" id="A0A2K9DVM9"/>
<protein>
    <recommendedName>
        <fullName evidence="5">Secreted protein</fullName>
    </recommendedName>
</protein>
<dbReference type="EMBL" id="CP025299">
    <property type="protein sequence ID" value="AUG29854.1"/>
    <property type="molecule type" value="Genomic_DNA"/>
</dbReference>
<dbReference type="KEGG" id="mhos:CXR34_10630"/>
<feature type="compositionally biased region" description="Polar residues" evidence="1">
    <location>
        <begin position="65"/>
        <end position="83"/>
    </location>
</feature>
<evidence type="ECO:0000313" key="4">
    <source>
        <dbReference type="Proteomes" id="UP000233276"/>
    </source>
</evidence>
<keyword evidence="2" id="KW-0732">Signal</keyword>
<name>A0A2K9DVM9_9MICO</name>
<reference evidence="3 4" key="1">
    <citation type="submission" date="2017-12" db="EMBL/GenBank/DDBJ databases">
        <title>Isolation and characterization of estrogens degradatiion strain Microbacterium hominis SJTG1.</title>
        <authorList>
            <person name="Xiong W."/>
            <person name="Yin C."/>
            <person name="Zheng D."/>
            <person name="Liang R."/>
        </authorList>
    </citation>
    <scope>NUCLEOTIDE SEQUENCE [LARGE SCALE GENOMIC DNA]</scope>
    <source>
        <strain evidence="3 4">SJTG1</strain>
    </source>
</reference>
<accession>A0A2K9DVM9</accession>
<gene>
    <name evidence="3" type="ORF">CXR34_10630</name>
</gene>
<dbReference type="Proteomes" id="UP000233276">
    <property type="component" value="Chromosome"/>
</dbReference>
<evidence type="ECO:0000256" key="1">
    <source>
        <dbReference type="SAM" id="MobiDB-lite"/>
    </source>
</evidence>